<dbReference type="PIRSF" id="PIRSF037259">
    <property type="entry name" value="EcsB_ABC"/>
    <property type="match status" value="1"/>
</dbReference>
<feature type="transmembrane region" description="Helical" evidence="1">
    <location>
        <begin position="317"/>
        <end position="336"/>
    </location>
</feature>
<keyword evidence="1" id="KW-1133">Transmembrane helix</keyword>
<accession>A0A4Y3PKB9</accession>
<protein>
    <submittedName>
        <fullName evidence="2">ABC transporter permease</fullName>
    </submittedName>
</protein>
<dbReference type="Pfam" id="PF05975">
    <property type="entry name" value="EcsB"/>
    <property type="match status" value="1"/>
</dbReference>
<dbReference type="EMBL" id="BJMH01000008">
    <property type="protein sequence ID" value="GEB32436.1"/>
    <property type="molecule type" value="Genomic_DNA"/>
</dbReference>
<feature type="transmembrane region" description="Helical" evidence="1">
    <location>
        <begin position="357"/>
        <end position="378"/>
    </location>
</feature>
<dbReference type="InterPro" id="IPR010288">
    <property type="entry name" value="EcsB_ABC"/>
</dbReference>
<dbReference type="STRING" id="54914.AV540_23505"/>
<feature type="transmembrane region" description="Helical" evidence="1">
    <location>
        <begin position="105"/>
        <end position="126"/>
    </location>
</feature>
<feature type="transmembrane region" description="Helical" evidence="1">
    <location>
        <begin position="193"/>
        <end position="211"/>
    </location>
</feature>
<keyword evidence="1" id="KW-0812">Transmembrane</keyword>
<comment type="caution">
    <text evidence="2">The sequence shown here is derived from an EMBL/GenBank/DDBJ whole genome shotgun (WGS) entry which is preliminary data.</text>
</comment>
<evidence type="ECO:0000313" key="2">
    <source>
        <dbReference type="EMBL" id="GEB32436.1"/>
    </source>
</evidence>
<keyword evidence="1" id="KW-0472">Membrane</keyword>
<dbReference type="Proteomes" id="UP000316882">
    <property type="component" value="Unassembled WGS sequence"/>
</dbReference>
<evidence type="ECO:0000313" key="3">
    <source>
        <dbReference type="Proteomes" id="UP000316882"/>
    </source>
</evidence>
<proteinExistence type="predicted"/>
<feature type="transmembrane region" description="Helical" evidence="1">
    <location>
        <begin position="292"/>
        <end position="311"/>
    </location>
</feature>
<dbReference type="GO" id="GO:0016020">
    <property type="term" value="C:membrane"/>
    <property type="evidence" value="ECO:0007669"/>
    <property type="project" value="InterPro"/>
</dbReference>
<feature type="transmembrane region" description="Helical" evidence="1">
    <location>
        <begin position="171"/>
        <end position="187"/>
    </location>
</feature>
<sequence>MKMDMEQLFQKRLHAFSTEFIKYAQYMANGGVLFVAVFLAGLISMYYRSIIELIPAWFPLVHALALVMAIVVTRSPHRTFLLEADLIFLTPHETRLAGYFRRAQVYNFFVQSVGLFVLVLLLFPMYTNAAGADKIQLWLYWLIPFLLKGWNVHSSWIFLRLPAVQAQRLFFAARFLLSYLILAWIFSAGQFLTFGYVPCGAVLSALLLVWLHRQMRKVQAQHPLKWYRLLAMENGLRQRFYQIMNNFRDVPALQHQVKPRFWLTRLAQLLPYSPAHTARHLYARTFIRSGDYAGIYARLVCLGIIVILVLPNLYAKAIAAALLLLMTASQLGGIWRQQGKRASHQLFPVPPSEQKRAFVWLRSTLLLFQGVVHIAVLLW</sequence>
<keyword evidence="3" id="KW-1185">Reference proteome</keyword>
<feature type="transmembrane region" description="Helical" evidence="1">
    <location>
        <begin position="138"/>
        <end position="159"/>
    </location>
</feature>
<feature type="transmembrane region" description="Helical" evidence="1">
    <location>
        <begin position="20"/>
        <end position="47"/>
    </location>
</feature>
<feature type="transmembrane region" description="Helical" evidence="1">
    <location>
        <begin position="53"/>
        <end position="72"/>
    </location>
</feature>
<organism evidence="2 3">
    <name type="scientific">Brevibacillus parabrevis</name>
    <dbReference type="NCBI Taxonomy" id="54914"/>
    <lineage>
        <taxon>Bacteria</taxon>
        <taxon>Bacillati</taxon>
        <taxon>Bacillota</taxon>
        <taxon>Bacilli</taxon>
        <taxon>Bacillales</taxon>
        <taxon>Paenibacillaceae</taxon>
        <taxon>Brevibacillus</taxon>
    </lineage>
</organism>
<gene>
    <name evidence="2" type="ORF">BPA01_20160</name>
</gene>
<evidence type="ECO:0000256" key="1">
    <source>
        <dbReference type="SAM" id="Phobius"/>
    </source>
</evidence>
<reference evidence="2 3" key="1">
    <citation type="submission" date="2019-06" db="EMBL/GenBank/DDBJ databases">
        <title>Whole genome shotgun sequence of Brevibacillus parabrevis NBRC 12334.</title>
        <authorList>
            <person name="Hosoyama A."/>
            <person name="Uohara A."/>
            <person name="Ohji S."/>
            <person name="Ichikawa N."/>
        </authorList>
    </citation>
    <scope>NUCLEOTIDE SEQUENCE [LARGE SCALE GENOMIC DNA]</scope>
    <source>
        <strain evidence="2 3">NBRC 12334</strain>
    </source>
</reference>
<dbReference type="AlphaFoldDB" id="A0A4Y3PKB9"/>
<name>A0A4Y3PKB9_BREPA</name>